<feature type="coiled-coil region" evidence="1">
    <location>
        <begin position="11"/>
        <end position="81"/>
    </location>
</feature>
<keyword evidence="1" id="KW-0175">Coiled coil</keyword>
<dbReference type="InterPro" id="IPR019668">
    <property type="entry name" value="Uncharacterised_YtzC"/>
</dbReference>
<organism evidence="2 3">
    <name type="scientific">Bacillus carboniphilus</name>
    <dbReference type="NCBI Taxonomy" id="86663"/>
    <lineage>
        <taxon>Bacteria</taxon>
        <taxon>Bacillati</taxon>
        <taxon>Bacillota</taxon>
        <taxon>Bacilli</taxon>
        <taxon>Bacillales</taxon>
        <taxon>Bacillaceae</taxon>
        <taxon>Bacillus</taxon>
    </lineage>
</organism>
<gene>
    <name evidence="2" type="ORF">GCM10008967_24060</name>
</gene>
<dbReference type="Pfam" id="PF10732">
    <property type="entry name" value="DUF2524"/>
    <property type="match status" value="1"/>
</dbReference>
<keyword evidence="3" id="KW-1185">Reference proteome</keyword>
<dbReference type="Proteomes" id="UP001500782">
    <property type="component" value="Unassembled WGS sequence"/>
</dbReference>
<evidence type="ECO:0000313" key="3">
    <source>
        <dbReference type="Proteomes" id="UP001500782"/>
    </source>
</evidence>
<dbReference type="EMBL" id="BAAADJ010000023">
    <property type="protein sequence ID" value="GAA0332583.1"/>
    <property type="molecule type" value="Genomic_DNA"/>
</dbReference>
<comment type="caution">
    <text evidence="2">The sequence shown here is derived from an EMBL/GenBank/DDBJ whole genome shotgun (WGS) entry which is preliminary data.</text>
</comment>
<evidence type="ECO:0000313" key="2">
    <source>
        <dbReference type="EMBL" id="GAA0332583.1"/>
    </source>
</evidence>
<accession>A0ABP3G392</accession>
<protein>
    <submittedName>
        <fullName evidence="2">YtzC family protein</fullName>
    </submittedName>
</protein>
<name>A0ABP3G392_9BACI</name>
<sequence>MATRQSMDDFLQRCEDALRTAQEEYLAGQRQEHYHDQEYTQAMQGLEDTINELQIMAHSANAQQRDQLYRMRLQIEQLQNRMILLDH</sequence>
<proteinExistence type="predicted"/>
<reference evidence="3" key="1">
    <citation type="journal article" date="2019" name="Int. J. Syst. Evol. Microbiol.">
        <title>The Global Catalogue of Microorganisms (GCM) 10K type strain sequencing project: providing services to taxonomists for standard genome sequencing and annotation.</title>
        <authorList>
            <consortium name="The Broad Institute Genomics Platform"/>
            <consortium name="The Broad Institute Genome Sequencing Center for Infectious Disease"/>
            <person name="Wu L."/>
            <person name="Ma J."/>
        </authorList>
    </citation>
    <scope>NUCLEOTIDE SEQUENCE [LARGE SCALE GENOMIC DNA]</scope>
    <source>
        <strain evidence="3">JCM 9731</strain>
    </source>
</reference>
<dbReference type="RefSeq" id="WP_343799373.1">
    <property type="nucleotide sequence ID" value="NZ_BAAADJ010000023.1"/>
</dbReference>
<evidence type="ECO:0000256" key="1">
    <source>
        <dbReference type="SAM" id="Coils"/>
    </source>
</evidence>